<dbReference type="Proteomes" id="UP001273166">
    <property type="component" value="Unassembled WGS sequence"/>
</dbReference>
<sequence>MSTLEERHITHPAQLQEPDVARQPPDLNNSGCMPLRRRFVALRLTLVAQQLSGFNLADAPGSQTATTTQYGPPLRLALLQPLADPAMFAACRRMSDKILDISALDRAWRRATSRAPPPLRITFDLRLPEPLVDGHPFRWAHRGWSGGKEPYSIMESEVKRLVLSIAIVVRARVKKGELRLALIYDGDEEVADCTASPGAMKTLSSLLEGIANF</sequence>
<dbReference type="RefSeq" id="XP_062723361.1">
    <property type="nucleotide sequence ID" value="XM_062869181.1"/>
</dbReference>
<accession>A0AAJ0GWT0</accession>
<keyword evidence="3" id="KW-1185">Reference proteome</keyword>
<reference evidence="2" key="2">
    <citation type="submission" date="2023-06" db="EMBL/GenBank/DDBJ databases">
        <authorList>
            <consortium name="Lawrence Berkeley National Laboratory"/>
            <person name="Mondo S.J."/>
            <person name="Hensen N."/>
            <person name="Bonometti L."/>
            <person name="Westerberg I."/>
            <person name="Brannstrom I.O."/>
            <person name="Guillou S."/>
            <person name="Cros-Aarteil S."/>
            <person name="Calhoun S."/>
            <person name="Haridas S."/>
            <person name="Kuo A."/>
            <person name="Pangilinan J."/>
            <person name="Riley R."/>
            <person name="Labutti K."/>
            <person name="Andreopoulos B."/>
            <person name="Lipzen A."/>
            <person name="Chen C."/>
            <person name="Yanf M."/>
            <person name="Daum C."/>
            <person name="Ng V."/>
            <person name="Clum A."/>
            <person name="Steindorff A."/>
            <person name="Ohm R."/>
            <person name="Martin F."/>
            <person name="Silar P."/>
            <person name="Natvig D."/>
            <person name="Lalanne C."/>
            <person name="Gautier V."/>
            <person name="Ament-Velasquez S.L."/>
            <person name="Kruys A."/>
            <person name="Hutchinson M.I."/>
            <person name="Powell A.J."/>
            <person name="Barry K."/>
            <person name="Miller A.N."/>
            <person name="Grigoriev I.V."/>
            <person name="Debuchy R."/>
            <person name="Gladieux P."/>
            <person name="Thoren M.H."/>
            <person name="Johannesson H."/>
        </authorList>
    </citation>
    <scope>NUCLEOTIDE SEQUENCE</scope>
    <source>
        <strain evidence="2">CBS 333.67</strain>
    </source>
</reference>
<comment type="caution">
    <text evidence="2">The sequence shown here is derived from an EMBL/GenBank/DDBJ whole genome shotgun (WGS) entry which is preliminary data.</text>
</comment>
<organism evidence="2 3">
    <name type="scientific">Chaetomium strumarium</name>
    <dbReference type="NCBI Taxonomy" id="1170767"/>
    <lineage>
        <taxon>Eukaryota</taxon>
        <taxon>Fungi</taxon>
        <taxon>Dikarya</taxon>
        <taxon>Ascomycota</taxon>
        <taxon>Pezizomycotina</taxon>
        <taxon>Sordariomycetes</taxon>
        <taxon>Sordariomycetidae</taxon>
        <taxon>Sordariales</taxon>
        <taxon>Chaetomiaceae</taxon>
        <taxon>Chaetomium</taxon>
    </lineage>
</organism>
<evidence type="ECO:0000313" key="2">
    <source>
        <dbReference type="EMBL" id="KAK3307581.1"/>
    </source>
</evidence>
<dbReference type="AlphaFoldDB" id="A0AAJ0GWT0"/>
<feature type="region of interest" description="Disordered" evidence="1">
    <location>
        <begin position="1"/>
        <end position="28"/>
    </location>
</feature>
<gene>
    <name evidence="2" type="ORF">B0T15DRAFT_530613</name>
</gene>
<name>A0AAJ0GWT0_9PEZI</name>
<dbReference type="GeneID" id="87888010"/>
<proteinExistence type="predicted"/>
<reference evidence="2" key="1">
    <citation type="journal article" date="2023" name="Mol. Phylogenet. Evol.">
        <title>Genome-scale phylogeny and comparative genomics of the fungal order Sordariales.</title>
        <authorList>
            <person name="Hensen N."/>
            <person name="Bonometti L."/>
            <person name="Westerberg I."/>
            <person name="Brannstrom I.O."/>
            <person name="Guillou S."/>
            <person name="Cros-Aarteil S."/>
            <person name="Calhoun S."/>
            <person name="Haridas S."/>
            <person name="Kuo A."/>
            <person name="Mondo S."/>
            <person name="Pangilinan J."/>
            <person name="Riley R."/>
            <person name="LaButti K."/>
            <person name="Andreopoulos B."/>
            <person name="Lipzen A."/>
            <person name="Chen C."/>
            <person name="Yan M."/>
            <person name="Daum C."/>
            <person name="Ng V."/>
            <person name="Clum A."/>
            <person name="Steindorff A."/>
            <person name="Ohm R.A."/>
            <person name="Martin F."/>
            <person name="Silar P."/>
            <person name="Natvig D.O."/>
            <person name="Lalanne C."/>
            <person name="Gautier V."/>
            <person name="Ament-Velasquez S.L."/>
            <person name="Kruys A."/>
            <person name="Hutchinson M.I."/>
            <person name="Powell A.J."/>
            <person name="Barry K."/>
            <person name="Miller A.N."/>
            <person name="Grigoriev I.V."/>
            <person name="Debuchy R."/>
            <person name="Gladieux P."/>
            <person name="Hiltunen Thoren M."/>
            <person name="Johannesson H."/>
        </authorList>
    </citation>
    <scope>NUCLEOTIDE SEQUENCE</scope>
    <source>
        <strain evidence="2">CBS 333.67</strain>
    </source>
</reference>
<dbReference type="EMBL" id="JAUDZG010000003">
    <property type="protein sequence ID" value="KAK3307581.1"/>
    <property type="molecule type" value="Genomic_DNA"/>
</dbReference>
<evidence type="ECO:0000256" key="1">
    <source>
        <dbReference type="SAM" id="MobiDB-lite"/>
    </source>
</evidence>
<protein>
    <submittedName>
        <fullName evidence="2">Uncharacterized protein</fullName>
    </submittedName>
</protein>
<evidence type="ECO:0000313" key="3">
    <source>
        <dbReference type="Proteomes" id="UP001273166"/>
    </source>
</evidence>